<keyword evidence="1" id="KW-0472">Membrane</keyword>
<accession>A0A1T3NL49</accession>
<name>A0A1T3NL49_9ACTN</name>
<dbReference type="OrthoDB" id="9812729at2"/>
<evidence type="ECO:0000256" key="1">
    <source>
        <dbReference type="SAM" id="Phobius"/>
    </source>
</evidence>
<dbReference type="STRING" id="159449.B4N89_44525"/>
<dbReference type="PANTHER" id="PTHR34351">
    <property type="entry name" value="SLR1927 PROTEIN-RELATED"/>
    <property type="match status" value="1"/>
</dbReference>
<reference evidence="3 4" key="1">
    <citation type="submission" date="2017-03" db="EMBL/GenBank/DDBJ databases">
        <title>Draft genome sequence of Streptomyces scabrisporus NF3, endophyte isolated from Amphipterygium adstringens.</title>
        <authorList>
            <person name="Vazquez M."/>
            <person name="Ceapa C.D."/>
            <person name="Rodriguez Luna D."/>
            <person name="Sanchez Esquivel S."/>
        </authorList>
    </citation>
    <scope>NUCLEOTIDE SEQUENCE [LARGE SCALE GENOMIC DNA]</scope>
    <source>
        <strain evidence="3 4">NF3</strain>
    </source>
</reference>
<proteinExistence type="predicted"/>
<dbReference type="Pfam" id="PF01882">
    <property type="entry name" value="DUF58"/>
    <property type="match status" value="1"/>
</dbReference>
<protein>
    <recommendedName>
        <fullName evidence="2">DUF58 domain-containing protein</fullName>
    </recommendedName>
</protein>
<dbReference type="InterPro" id="IPR002881">
    <property type="entry name" value="DUF58"/>
</dbReference>
<evidence type="ECO:0000259" key="2">
    <source>
        <dbReference type="Pfam" id="PF01882"/>
    </source>
</evidence>
<keyword evidence="1" id="KW-0812">Transmembrane</keyword>
<comment type="caution">
    <text evidence="3">The sequence shown here is derived from an EMBL/GenBank/DDBJ whole genome shotgun (WGS) entry which is preliminary data.</text>
</comment>
<dbReference type="eggNOG" id="COG1721">
    <property type="taxonomic scope" value="Bacteria"/>
</dbReference>
<keyword evidence="1" id="KW-1133">Transmembrane helix</keyword>
<feature type="domain" description="DUF58" evidence="2">
    <location>
        <begin position="191"/>
        <end position="357"/>
    </location>
</feature>
<dbReference type="EMBL" id="MWQN01000004">
    <property type="protein sequence ID" value="OPC77556.1"/>
    <property type="molecule type" value="Genomic_DNA"/>
</dbReference>
<keyword evidence="4" id="KW-1185">Reference proteome</keyword>
<gene>
    <name evidence="3" type="ORF">B4N89_44525</name>
</gene>
<dbReference type="Proteomes" id="UP000190037">
    <property type="component" value="Unassembled WGS sequence"/>
</dbReference>
<organism evidence="3 4">
    <name type="scientific">Embleya scabrispora</name>
    <dbReference type="NCBI Taxonomy" id="159449"/>
    <lineage>
        <taxon>Bacteria</taxon>
        <taxon>Bacillati</taxon>
        <taxon>Actinomycetota</taxon>
        <taxon>Actinomycetes</taxon>
        <taxon>Kitasatosporales</taxon>
        <taxon>Streptomycetaceae</taxon>
        <taxon>Embleya</taxon>
    </lineage>
</organism>
<feature type="transmembrane region" description="Helical" evidence="1">
    <location>
        <begin position="30"/>
        <end position="47"/>
    </location>
</feature>
<evidence type="ECO:0000313" key="4">
    <source>
        <dbReference type="Proteomes" id="UP000190037"/>
    </source>
</evidence>
<sequence>MLSTGGRGILAVGAILCAVGWGLGYGEARVLGVAALAAVALALAWTAPRPSVRARRTVVPAKVARGDAAHAVVVLVNTGTRPLRGLRAEDHVAGEPVYPATLPAVPPGAEVGARYPLPTHVRGRVSVGPMSLVRGDPLGLSRRAREHGAVETLLVRPRTVPLPVLPAGRTHHLEGPTSDTAEDGTLTFHSLREYTLGDDLRRVHWRSTARTGVMMVRRMIDVSLPATTVVLDTRVGSYAGRPPWSTSAETFEVAVEVAASVAAAVAGKNFPLHVFTGAGPLTGAQDRQAGSGRLLDLFAVVEADAAHSLRDTFEILERRRDSDTLVVVTGVGSAAELEALGRVTRRFDRVVVIRVAAPGGPPPAALPLPAQVTRLLVTDLEELARAWHREAVR</sequence>
<dbReference type="RefSeq" id="WP_078982311.1">
    <property type="nucleotide sequence ID" value="NZ_MWQN01000004.1"/>
</dbReference>
<evidence type="ECO:0000313" key="3">
    <source>
        <dbReference type="EMBL" id="OPC77556.1"/>
    </source>
</evidence>
<dbReference type="AlphaFoldDB" id="A0A1T3NL49"/>
<feature type="transmembrane region" description="Helical" evidence="1">
    <location>
        <begin position="7"/>
        <end position="24"/>
    </location>
</feature>
<dbReference type="PANTHER" id="PTHR34351:SF1">
    <property type="entry name" value="SLR1927 PROTEIN"/>
    <property type="match status" value="1"/>
</dbReference>